<feature type="region of interest" description="Disordered" evidence="1">
    <location>
        <begin position="288"/>
        <end position="327"/>
    </location>
</feature>
<feature type="compositionally biased region" description="Acidic residues" evidence="1">
    <location>
        <begin position="249"/>
        <end position="259"/>
    </location>
</feature>
<protein>
    <submittedName>
        <fullName evidence="2">Uncharacterized protein</fullName>
    </submittedName>
</protein>
<proteinExistence type="predicted"/>
<gene>
    <name evidence="2" type="ORF">EX30DRAFT_372357</name>
</gene>
<evidence type="ECO:0000313" key="3">
    <source>
        <dbReference type="Proteomes" id="UP000298138"/>
    </source>
</evidence>
<dbReference type="Pfam" id="PF13136">
    <property type="entry name" value="DUF3984"/>
    <property type="match status" value="1"/>
</dbReference>
<feature type="region of interest" description="Disordered" evidence="1">
    <location>
        <begin position="96"/>
        <end position="121"/>
    </location>
</feature>
<keyword evidence="3" id="KW-1185">Reference proteome</keyword>
<feature type="region of interest" description="Disordered" evidence="1">
    <location>
        <begin position="1"/>
        <end position="76"/>
    </location>
</feature>
<dbReference type="EMBL" id="ML220125">
    <property type="protein sequence ID" value="TGZ80430.1"/>
    <property type="molecule type" value="Genomic_DNA"/>
</dbReference>
<feature type="region of interest" description="Disordered" evidence="1">
    <location>
        <begin position="199"/>
        <end position="259"/>
    </location>
</feature>
<sequence>MTEPLHSGSRRHSRRSTGGSINFAQMSISPLTTTDLTEHHFTKNKSKSSSSQRSKTPTHNRSYHTRSSSYLQGLSAPSTPGILSSSSTFSFTPLHTSATDGSPLTKSKSSTHLRKSTSRSSIADEWLHRTGAALSADARESKGQSWLTTRDSSTSLKLSDDSDDEHGAMAGSHHHGDDDDAASQYYAASEHAHGAMTPMWAHTDDEGDLSAVGKRRSREIPGSRASRSRSRPRSLPGELGGGIVHQDEDATEDEDEEEDEMYTRRHTFVIGQFIDRWIGWSIFGAEDETEDETAAEEEDMKRKRRQMAVHREPPDEEQLREMRRRRDQTEDWQDPAWILSVASNLLF</sequence>
<accession>A0A4S2MV31</accession>
<feature type="compositionally biased region" description="Low complexity" evidence="1">
    <location>
        <begin position="147"/>
        <end position="157"/>
    </location>
</feature>
<evidence type="ECO:0000256" key="1">
    <source>
        <dbReference type="SAM" id="MobiDB-lite"/>
    </source>
</evidence>
<feature type="compositionally biased region" description="Polar residues" evidence="1">
    <location>
        <begin position="98"/>
        <end position="108"/>
    </location>
</feature>
<feature type="compositionally biased region" description="Polar residues" evidence="1">
    <location>
        <begin position="22"/>
        <end position="35"/>
    </location>
</feature>
<dbReference type="STRING" id="341454.A0A4S2MV31"/>
<feature type="region of interest" description="Disordered" evidence="1">
    <location>
        <begin position="135"/>
        <end position="180"/>
    </location>
</feature>
<dbReference type="Proteomes" id="UP000298138">
    <property type="component" value="Unassembled WGS sequence"/>
</dbReference>
<evidence type="ECO:0000313" key="2">
    <source>
        <dbReference type="EMBL" id="TGZ80430.1"/>
    </source>
</evidence>
<dbReference type="AlphaFoldDB" id="A0A4S2MV31"/>
<feature type="compositionally biased region" description="Basic and acidic residues" evidence="1">
    <location>
        <begin position="309"/>
        <end position="321"/>
    </location>
</feature>
<dbReference type="InterPro" id="IPR025040">
    <property type="entry name" value="DUF3984"/>
</dbReference>
<feature type="compositionally biased region" description="Acidic residues" evidence="1">
    <location>
        <begin position="288"/>
        <end position="298"/>
    </location>
</feature>
<dbReference type="OrthoDB" id="5339776at2759"/>
<organism evidence="2 3">
    <name type="scientific">Ascodesmis nigricans</name>
    <dbReference type="NCBI Taxonomy" id="341454"/>
    <lineage>
        <taxon>Eukaryota</taxon>
        <taxon>Fungi</taxon>
        <taxon>Dikarya</taxon>
        <taxon>Ascomycota</taxon>
        <taxon>Pezizomycotina</taxon>
        <taxon>Pezizomycetes</taxon>
        <taxon>Pezizales</taxon>
        <taxon>Ascodesmidaceae</taxon>
        <taxon>Ascodesmis</taxon>
    </lineage>
</organism>
<name>A0A4S2MV31_9PEZI</name>
<reference evidence="2 3" key="1">
    <citation type="submission" date="2019-04" db="EMBL/GenBank/DDBJ databases">
        <title>Comparative genomics and transcriptomics to analyze fruiting body development in filamentous ascomycetes.</title>
        <authorList>
            <consortium name="DOE Joint Genome Institute"/>
            <person name="Lutkenhaus R."/>
            <person name="Traeger S."/>
            <person name="Breuer J."/>
            <person name="Kuo A."/>
            <person name="Lipzen A."/>
            <person name="Pangilinan J."/>
            <person name="Dilworth D."/>
            <person name="Sandor L."/>
            <person name="Poggeler S."/>
            <person name="Barry K."/>
            <person name="Grigoriev I.V."/>
            <person name="Nowrousian M."/>
        </authorList>
    </citation>
    <scope>NUCLEOTIDE SEQUENCE [LARGE SCALE GENOMIC DNA]</scope>
    <source>
        <strain evidence="2 3">CBS 389.68</strain>
    </source>
</reference>
<dbReference type="InParanoid" id="A0A4S2MV31"/>